<evidence type="ECO:0000313" key="3">
    <source>
        <dbReference type="EMBL" id="KAK8785372.1"/>
    </source>
</evidence>
<evidence type="ECO:0000256" key="2">
    <source>
        <dbReference type="SAM" id="Phobius"/>
    </source>
</evidence>
<organism evidence="3 4">
    <name type="scientific">Amblyomma americanum</name>
    <name type="common">Lone star tick</name>
    <dbReference type="NCBI Taxonomy" id="6943"/>
    <lineage>
        <taxon>Eukaryota</taxon>
        <taxon>Metazoa</taxon>
        <taxon>Ecdysozoa</taxon>
        <taxon>Arthropoda</taxon>
        <taxon>Chelicerata</taxon>
        <taxon>Arachnida</taxon>
        <taxon>Acari</taxon>
        <taxon>Parasitiformes</taxon>
        <taxon>Ixodida</taxon>
        <taxon>Ixodoidea</taxon>
        <taxon>Ixodidae</taxon>
        <taxon>Amblyomminae</taxon>
        <taxon>Amblyomma</taxon>
    </lineage>
</organism>
<feature type="region of interest" description="Disordered" evidence="1">
    <location>
        <begin position="239"/>
        <end position="258"/>
    </location>
</feature>
<feature type="compositionally biased region" description="Polar residues" evidence="1">
    <location>
        <begin position="336"/>
        <end position="348"/>
    </location>
</feature>
<keyword evidence="4" id="KW-1185">Reference proteome</keyword>
<dbReference type="EMBL" id="JARKHS020003626">
    <property type="protein sequence ID" value="KAK8785372.1"/>
    <property type="molecule type" value="Genomic_DNA"/>
</dbReference>
<feature type="region of interest" description="Disordered" evidence="1">
    <location>
        <begin position="1"/>
        <end position="86"/>
    </location>
</feature>
<feature type="compositionally biased region" description="Low complexity" evidence="1">
    <location>
        <begin position="61"/>
        <end position="73"/>
    </location>
</feature>
<reference evidence="3 4" key="1">
    <citation type="journal article" date="2023" name="Arcadia Sci">
        <title>De novo assembly of a long-read Amblyomma americanum tick genome.</title>
        <authorList>
            <person name="Chou S."/>
            <person name="Poskanzer K.E."/>
            <person name="Rollins M."/>
            <person name="Thuy-Boun P.S."/>
        </authorList>
    </citation>
    <scope>NUCLEOTIDE SEQUENCE [LARGE SCALE GENOMIC DNA]</scope>
    <source>
        <strain evidence="3">F_SG_1</strain>
        <tissue evidence="3">Salivary glands</tissue>
    </source>
</reference>
<evidence type="ECO:0000256" key="1">
    <source>
        <dbReference type="SAM" id="MobiDB-lite"/>
    </source>
</evidence>
<keyword evidence="2" id="KW-1133">Transmembrane helix</keyword>
<feature type="transmembrane region" description="Helical" evidence="2">
    <location>
        <begin position="136"/>
        <end position="155"/>
    </location>
</feature>
<comment type="caution">
    <text evidence="3">The sequence shown here is derived from an EMBL/GenBank/DDBJ whole genome shotgun (WGS) entry which is preliminary data.</text>
</comment>
<protein>
    <recommendedName>
        <fullName evidence="5">Transmembrane protein</fullName>
    </recommendedName>
</protein>
<keyword evidence="2" id="KW-0812">Transmembrane</keyword>
<keyword evidence="2" id="KW-0472">Membrane</keyword>
<dbReference type="Proteomes" id="UP001321473">
    <property type="component" value="Unassembled WGS sequence"/>
</dbReference>
<accession>A0AAQ4FFF4</accession>
<feature type="region of interest" description="Disordered" evidence="1">
    <location>
        <begin position="263"/>
        <end position="353"/>
    </location>
</feature>
<feature type="compositionally biased region" description="Low complexity" evidence="1">
    <location>
        <begin position="204"/>
        <end position="213"/>
    </location>
</feature>
<evidence type="ECO:0000313" key="4">
    <source>
        <dbReference type="Proteomes" id="UP001321473"/>
    </source>
</evidence>
<proteinExistence type="predicted"/>
<evidence type="ECO:0008006" key="5">
    <source>
        <dbReference type="Google" id="ProtNLM"/>
    </source>
</evidence>
<sequence>MFRIPKSQLSRPRDPSTPPASAASIHAEGEAGPSARQRPAGLRPPFTPFQRSAAGGTELQTSSSSRPSTAAYSKTSSSLRDDGGEDRVLGYGRRLRERHVTQEEGGGACVVVVAPGPVAAAAAAASRRQPKVGARVMLAVLVGSSLLLLSLLLAYNTEVEKTVIYKVKAVFDKALHRRQIRVNANSTNSTSIEAGGDDGGPGASAGSTTGETTLFTDLPENAAEFEKRLREMVSRFWTPRGENDYAGNGGLGFDPERTMATRRNWRHRKNRGEDEMGGPPPIPRVRNRGPEQPDLNDEPTEPLSPPYAKDAPNNRGTNWFLVQARRRQGRLPDTFFSGNDSSRRSGNASLEDAAEIEQFWQEGDAIDEDDARHRF</sequence>
<feature type="region of interest" description="Disordered" evidence="1">
    <location>
        <begin position="186"/>
        <end position="218"/>
    </location>
</feature>
<dbReference type="AlphaFoldDB" id="A0AAQ4FFF4"/>
<gene>
    <name evidence="3" type="ORF">V5799_008265</name>
</gene>
<name>A0AAQ4FFF4_AMBAM</name>